<dbReference type="GO" id="GO:0004519">
    <property type="term" value="F:endonuclease activity"/>
    <property type="evidence" value="ECO:0007669"/>
    <property type="project" value="UniProtKB-KW"/>
</dbReference>
<dbReference type="CDD" id="cd00085">
    <property type="entry name" value="HNHc"/>
    <property type="match status" value="1"/>
</dbReference>
<keyword evidence="2" id="KW-0540">Nuclease</keyword>
<keyword evidence="2" id="KW-0255">Endonuclease</keyword>
<accession>A0ABD5ACH9</accession>
<dbReference type="RefSeq" id="WP_102491883.1">
    <property type="nucleotide sequence ID" value="NZ_JAUYVK010000014.1"/>
</dbReference>
<reference evidence="2" key="1">
    <citation type="submission" date="2023-07" db="EMBL/GenBank/DDBJ databases">
        <title>Genome content predicts the carbon catabolic preferences of heterotrophic bacteria.</title>
        <authorList>
            <person name="Gralka M."/>
        </authorList>
    </citation>
    <scope>NUCLEOTIDE SEQUENCE</scope>
    <source>
        <strain evidence="2">6E03</strain>
    </source>
</reference>
<dbReference type="AlphaFoldDB" id="A0ABD5ACH9"/>
<dbReference type="InterPro" id="IPR003615">
    <property type="entry name" value="HNH_nuc"/>
</dbReference>
<dbReference type="Pfam" id="PF01844">
    <property type="entry name" value="HNH"/>
    <property type="match status" value="1"/>
</dbReference>
<gene>
    <name evidence="2" type="ORF">Q8W38_15385</name>
</gene>
<proteinExistence type="predicted"/>
<evidence type="ECO:0000313" key="2">
    <source>
        <dbReference type="EMBL" id="MDP2490733.1"/>
    </source>
</evidence>
<comment type="caution">
    <text evidence="2">The sequence shown here is derived from an EMBL/GenBank/DDBJ whole genome shotgun (WGS) entry which is preliminary data.</text>
</comment>
<protein>
    <submittedName>
        <fullName evidence="2">HNH endonuclease</fullName>
    </submittedName>
</protein>
<organism evidence="2 3">
    <name type="scientific">Vibrio splendidus</name>
    <dbReference type="NCBI Taxonomy" id="29497"/>
    <lineage>
        <taxon>Bacteria</taxon>
        <taxon>Pseudomonadati</taxon>
        <taxon>Pseudomonadota</taxon>
        <taxon>Gammaproteobacteria</taxon>
        <taxon>Vibrionales</taxon>
        <taxon>Vibrionaceae</taxon>
        <taxon>Vibrio</taxon>
    </lineage>
</organism>
<feature type="domain" description="HNH" evidence="1">
    <location>
        <begin position="159"/>
        <end position="213"/>
    </location>
</feature>
<dbReference type="Proteomes" id="UP001177883">
    <property type="component" value="Unassembled WGS sequence"/>
</dbReference>
<evidence type="ECO:0000313" key="3">
    <source>
        <dbReference type="Proteomes" id="UP001177883"/>
    </source>
</evidence>
<dbReference type="InterPro" id="IPR002711">
    <property type="entry name" value="HNH"/>
</dbReference>
<dbReference type="EMBL" id="JAUYVK010000014">
    <property type="protein sequence ID" value="MDP2490733.1"/>
    <property type="molecule type" value="Genomic_DNA"/>
</dbReference>
<evidence type="ECO:0000259" key="1">
    <source>
        <dbReference type="Pfam" id="PF01844"/>
    </source>
</evidence>
<sequence length="229" mass="25815">MSRIIVALHVVEKKVEDKKLACVDEINQEWVTGDWTIGDDTANDLIGGMIYIHRGQKIPSHKGGVVTSFTKESETRKKFYFRALESAENVVADGPGWGNESKHVWDNSIENNSENSCDDESSYPEGKEIYRKHRNYERSKAVVLKAKNLRLASTGKLDCEVCGFDFVNIYGDLGYGYIEAHHKLPVSQVPKGHRTKVNDLALVCANCHRMLHRGKKLLTVEKLKISLAK</sequence>
<name>A0ABD5ACH9_VIBSP</name>
<keyword evidence="2" id="KW-0378">Hydrolase</keyword>